<name>A0ABQ9KWR9_HEVBR</name>
<reference evidence="1 2" key="1">
    <citation type="journal article" date="2023" name="Plant Biotechnol. J.">
        <title>Chromosome-level wild Hevea brasiliensis genome provides new tools for genomic-assisted breeding and valuable loci to elevate rubber yield.</title>
        <authorList>
            <person name="Cheng H."/>
            <person name="Song X."/>
            <person name="Hu Y."/>
            <person name="Wu T."/>
            <person name="Yang Q."/>
            <person name="An Z."/>
            <person name="Feng S."/>
            <person name="Deng Z."/>
            <person name="Wu W."/>
            <person name="Zeng X."/>
            <person name="Tu M."/>
            <person name="Wang X."/>
            <person name="Huang H."/>
        </authorList>
    </citation>
    <scope>NUCLEOTIDE SEQUENCE [LARGE SCALE GENOMIC DNA]</scope>
    <source>
        <strain evidence="1">MT/VB/25A 57/8</strain>
    </source>
</reference>
<comment type="caution">
    <text evidence="1">The sequence shown here is derived from an EMBL/GenBank/DDBJ whole genome shotgun (WGS) entry which is preliminary data.</text>
</comment>
<organism evidence="1 2">
    <name type="scientific">Hevea brasiliensis</name>
    <name type="common">Para rubber tree</name>
    <name type="synonym">Siphonia brasiliensis</name>
    <dbReference type="NCBI Taxonomy" id="3981"/>
    <lineage>
        <taxon>Eukaryota</taxon>
        <taxon>Viridiplantae</taxon>
        <taxon>Streptophyta</taxon>
        <taxon>Embryophyta</taxon>
        <taxon>Tracheophyta</taxon>
        <taxon>Spermatophyta</taxon>
        <taxon>Magnoliopsida</taxon>
        <taxon>eudicotyledons</taxon>
        <taxon>Gunneridae</taxon>
        <taxon>Pentapetalae</taxon>
        <taxon>rosids</taxon>
        <taxon>fabids</taxon>
        <taxon>Malpighiales</taxon>
        <taxon>Euphorbiaceae</taxon>
        <taxon>Crotonoideae</taxon>
        <taxon>Micrandreae</taxon>
        <taxon>Hevea</taxon>
    </lineage>
</organism>
<proteinExistence type="predicted"/>
<evidence type="ECO:0000313" key="2">
    <source>
        <dbReference type="Proteomes" id="UP001174677"/>
    </source>
</evidence>
<sequence>MEACVDKSEGQQLETFNHLRRNGDFVHQEVKVKTEQLSEISCSYALKTY</sequence>
<evidence type="ECO:0000313" key="1">
    <source>
        <dbReference type="EMBL" id="KAJ9152466.1"/>
    </source>
</evidence>
<dbReference type="Proteomes" id="UP001174677">
    <property type="component" value="Chromosome 15"/>
</dbReference>
<keyword evidence="2" id="KW-1185">Reference proteome</keyword>
<gene>
    <name evidence="1" type="ORF">P3X46_026029</name>
</gene>
<dbReference type="EMBL" id="JARPOI010000015">
    <property type="protein sequence ID" value="KAJ9152466.1"/>
    <property type="molecule type" value="Genomic_DNA"/>
</dbReference>
<accession>A0ABQ9KWR9</accession>
<evidence type="ECO:0008006" key="3">
    <source>
        <dbReference type="Google" id="ProtNLM"/>
    </source>
</evidence>
<protein>
    <recommendedName>
        <fullName evidence="3">Bet v I/Major latex protein domain-containing protein</fullName>
    </recommendedName>
</protein>